<evidence type="ECO:0000313" key="3">
    <source>
        <dbReference type="Proteomes" id="UP000594688"/>
    </source>
</evidence>
<gene>
    <name evidence="2" type="ORF">G3M70_05655</name>
</gene>
<evidence type="ECO:0000313" key="2">
    <source>
        <dbReference type="EMBL" id="QPJ61399.1"/>
    </source>
</evidence>
<name>A0A7T0FZK5_9BACT</name>
<feature type="chain" id="PRO_5032777220" evidence="1">
    <location>
        <begin position="25"/>
        <end position="181"/>
    </location>
</feature>
<protein>
    <submittedName>
        <fullName evidence="2">Uncharacterized protein</fullName>
    </submittedName>
</protein>
<dbReference type="Proteomes" id="UP000594688">
    <property type="component" value="Chromosome"/>
</dbReference>
<sequence length="181" mass="20293">MSSRILATGLVTLMSGFCFTPALAEAPKACESKEDKKIKIEGWINREYRKEHRAIVKEFKEVPKTRTSLKVFPIGNTAKVIAVGRCVPAFVARQVMEKALKYTGGVESLVNQAFLPAHWMGIGTTQFDEPSQQIVTADQVKELMSPDLTDQEFHVLYRKLSVQDETVPYFGSTPKNVKKVE</sequence>
<dbReference type="KEGG" id="nli:G3M70_05655"/>
<evidence type="ECO:0000256" key="1">
    <source>
        <dbReference type="SAM" id="SignalP"/>
    </source>
</evidence>
<reference evidence="2 3" key="1">
    <citation type="submission" date="2020-02" db="EMBL/GenBank/DDBJ databases">
        <title>Genomic and physiological characterization of two novel Nitrospinaceae genera.</title>
        <authorList>
            <person name="Mueller A.J."/>
            <person name="Jung M.-Y."/>
            <person name="Strachan C.R."/>
            <person name="Herbold C.W."/>
            <person name="Kirkegaard R.H."/>
            <person name="Daims H."/>
        </authorList>
    </citation>
    <scope>NUCLEOTIDE SEQUENCE [LARGE SCALE GENOMIC DNA]</scope>
    <source>
        <strain evidence="2">EB</strain>
    </source>
</reference>
<accession>A0A7T0FZK5</accession>
<dbReference type="EMBL" id="CP048685">
    <property type="protein sequence ID" value="QPJ61399.1"/>
    <property type="molecule type" value="Genomic_DNA"/>
</dbReference>
<proteinExistence type="predicted"/>
<dbReference type="AlphaFoldDB" id="A0A7T0FZK5"/>
<keyword evidence="1" id="KW-0732">Signal</keyword>
<feature type="signal peptide" evidence="1">
    <location>
        <begin position="1"/>
        <end position="24"/>
    </location>
</feature>
<organism evidence="2 3">
    <name type="scientific">Candidatus Nitronauta litoralis</name>
    <dbReference type="NCBI Taxonomy" id="2705533"/>
    <lineage>
        <taxon>Bacteria</taxon>
        <taxon>Pseudomonadati</taxon>
        <taxon>Nitrospinota/Tectimicrobiota group</taxon>
        <taxon>Nitrospinota</taxon>
        <taxon>Nitrospinia</taxon>
        <taxon>Nitrospinales</taxon>
        <taxon>Nitrospinaceae</taxon>
        <taxon>Candidatus Nitronauta</taxon>
    </lineage>
</organism>